<evidence type="ECO:0000259" key="2">
    <source>
        <dbReference type="Pfam" id="PF06484"/>
    </source>
</evidence>
<accession>A0AAD6FJ16</accession>
<dbReference type="Proteomes" id="UP001219934">
    <property type="component" value="Unassembled WGS sequence"/>
</dbReference>
<proteinExistence type="predicted"/>
<evidence type="ECO:0000313" key="4">
    <source>
        <dbReference type="Proteomes" id="UP001219934"/>
    </source>
</evidence>
<feature type="region of interest" description="Disordered" evidence="1">
    <location>
        <begin position="1"/>
        <end position="83"/>
    </location>
</feature>
<gene>
    <name evidence="3" type="ORF">JOQ06_016775</name>
</gene>
<keyword evidence="4" id="KW-1185">Reference proteome</keyword>
<feature type="domain" description="Teneurin N-terminal" evidence="2">
    <location>
        <begin position="11"/>
        <end position="80"/>
    </location>
</feature>
<reference evidence="3" key="1">
    <citation type="submission" date="2022-11" db="EMBL/GenBank/DDBJ databases">
        <title>Chromosome-level genome of Pogonophryne albipinna.</title>
        <authorList>
            <person name="Jo E."/>
        </authorList>
    </citation>
    <scope>NUCLEOTIDE SEQUENCE</scope>
    <source>
        <strain evidence="3">SGF0006</strain>
        <tissue evidence="3">Muscle</tissue>
    </source>
</reference>
<sequence>MHSQAFDGGGNSPPLHCSSASSSPVEQLPYPPPSIAANESQRGLLGNCAAQPAQDSDSEDEFGPNSFLVKTGSGNLYAPATAD</sequence>
<evidence type="ECO:0000256" key="1">
    <source>
        <dbReference type="SAM" id="MobiDB-lite"/>
    </source>
</evidence>
<dbReference type="InterPro" id="IPR009471">
    <property type="entry name" value="Ten_N"/>
</dbReference>
<dbReference type="GO" id="GO:0007165">
    <property type="term" value="P:signal transduction"/>
    <property type="evidence" value="ECO:0007669"/>
    <property type="project" value="InterPro"/>
</dbReference>
<dbReference type="AlphaFoldDB" id="A0AAD6FJ16"/>
<feature type="non-terminal residue" evidence="3">
    <location>
        <position position="83"/>
    </location>
</feature>
<protein>
    <recommendedName>
        <fullName evidence="2">Teneurin N-terminal domain-containing protein</fullName>
    </recommendedName>
</protein>
<dbReference type="GO" id="GO:0016020">
    <property type="term" value="C:membrane"/>
    <property type="evidence" value="ECO:0007669"/>
    <property type="project" value="InterPro"/>
</dbReference>
<comment type="caution">
    <text evidence="3">The sequence shown here is derived from an EMBL/GenBank/DDBJ whole genome shotgun (WGS) entry which is preliminary data.</text>
</comment>
<dbReference type="Pfam" id="PF06484">
    <property type="entry name" value="Ten_N"/>
    <property type="match status" value="1"/>
</dbReference>
<dbReference type="EMBL" id="JAPTMU010000011">
    <property type="protein sequence ID" value="KAJ4935239.1"/>
    <property type="molecule type" value="Genomic_DNA"/>
</dbReference>
<name>A0AAD6FJ16_9TELE</name>
<feature type="compositionally biased region" description="Low complexity" evidence="1">
    <location>
        <begin position="12"/>
        <end position="24"/>
    </location>
</feature>
<organism evidence="3 4">
    <name type="scientific">Pogonophryne albipinna</name>
    <dbReference type="NCBI Taxonomy" id="1090488"/>
    <lineage>
        <taxon>Eukaryota</taxon>
        <taxon>Metazoa</taxon>
        <taxon>Chordata</taxon>
        <taxon>Craniata</taxon>
        <taxon>Vertebrata</taxon>
        <taxon>Euteleostomi</taxon>
        <taxon>Actinopterygii</taxon>
        <taxon>Neopterygii</taxon>
        <taxon>Teleostei</taxon>
        <taxon>Neoteleostei</taxon>
        <taxon>Acanthomorphata</taxon>
        <taxon>Eupercaria</taxon>
        <taxon>Perciformes</taxon>
        <taxon>Notothenioidei</taxon>
        <taxon>Pogonophryne</taxon>
    </lineage>
</organism>
<evidence type="ECO:0000313" key="3">
    <source>
        <dbReference type="EMBL" id="KAJ4935239.1"/>
    </source>
</evidence>